<feature type="region of interest" description="Disordered" evidence="1">
    <location>
        <begin position="647"/>
        <end position="900"/>
    </location>
</feature>
<feature type="compositionally biased region" description="Basic and acidic residues" evidence="1">
    <location>
        <begin position="328"/>
        <end position="337"/>
    </location>
</feature>
<dbReference type="GeneID" id="36289982"/>
<dbReference type="Proteomes" id="UP000077154">
    <property type="component" value="Unassembled WGS sequence"/>
</dbReference>
<feature type="region of interest" description="Disordered" evidence="1">
    <location>
        <begin position="91"/>
        <end position="134"/>
    </location>
</feature>
<dbReference type="RefSeq" id="XP_024322142.1">
    <property type="nucleotide sequence ID" value="XM_024470512.1"/>
</dbReference>
<feature type="compositionally biased region" description="Basic and acidic residues" evidence="1">
    <location>
        <begin position="775"/>
        <end position="790"/>
    </location>
</feature>
<organism evidence="2">
    <name type="scientific">Pseudogymnoascus destructans</name>
    <dbReference type="NCBI Taxonomy" id="655981"/>
    <lineage>
        <taxon>Eukaryota</taxon>
        <taxon>Fungi</taxon>
        <taxon>Dikarya</taxon>
        <taxon>Ascomycota</taxon>
        <taxon>Pezizomycotina</taxon>
        <taxon>Leotiomycetes</taxon>
        <taxon>Thelebolales</taxon>
        <taxon>Thelebolaceae</taxon>
        <taxon>Pseudogymnoascus</taxon>
    </lineage>
</organism>
<feature type="compositionally biased region" description="Polar residues" evidence="1">
    <location>
        <begin position="815"/>
        <end position="824"/>
    </location>
</feature>
<feature type="compositionally biased region" description="Basic and acidic residues" evidence="1">
    <location>
        <begin position="647"/>
        <end position="656"/>
    </location>
</feature>
<dbReference type="AlphaFoldDB" id="A0A177A6D7"/>
<gene>
    <name evidence="2" type="ORF">VC83_06931</name>
</gene>
<name>A0A177A6D7_9PEZI</name>
<protein>
    <submittedName>
        <fullName evidence="2">Uncharacterized protein</fullName>
    </submittedName>
</protein>
<evidence type="ECO:0000313" key="2">
    <source>
        <dbReference type="EMBL" id="OAF56851.1"/>
    </source>
</evidence>
<feature type="compositionally biased region" description="Polar residues" evidence="1">
    <location>
        <begin position="741"/>
        <end position="754"/>
    </location>
</feature>
<feature type="compositionally biased region" description="Low complexity" evidence="1">
    <location>
        <begin position="1"/>
        <end position="15"/>
    </location>
</feature>
<accession>A0A177A6D7</accession>
<dbReference type="EMBL" id="KV441402">
    <property type="protein sequence ID" value="OAF56851.1"/>
    <property type="molecule type" value="Genomic_DNA"/>
</dbReference>
<dbReference type="OrthoDB" id="10440965at2759"/>
<reference evidence="2" key="1">
    <citation type="submission" date="2016-03" db="EMBL/GenBank/DDBJ databases">
        <title>Updated assembly of Pseudogymnoascus destructans, the fungus causing white-nose syndrome of bats.</title>
        <authorList>
            <person name="Palmer J.M."/>
            <person name="Drees K.P."/>
            <person name="Foster J.T."/>
            <person name="Lindner D.L."/>
        </authorList>
    </citation>
    <scope>NUCLEOTIDE SEQUENCE [LARGE SCALE GENOMIC DNA]</scope>
    <source>
        <strain evidence="2">20631-21</strain>
    </source>
</reference>
<sequence length="900" mass="94380">MRPSPSQSSSETSRQAARREKGLNKIPAMQRVAMALEQASSSPLRAKSVAEVPGIKKSIEVVDDSEAGVGFAIGALPSLLPLTNGAFQNAVEDTESDIHPDFVAPPSSHPRYSTPPTSSDETTPRSEDEDGGVSTDVFADFGIQSDSDRAFLRAHLPPKEDVNFLLKTREEAQVATPVKSKPVPWTPKSQTRSDLPGTPRSLLKYHQRAAIIAEFAQKHAAETIPGAPNVNQLEGYLEEVQTFGIGLGLGVNQALVEAKNAQEKLCKAKGVKLESKLTALEMPGLELTDAIEVLANVQQTVGNLFNASGVPQDTAQNTTPTKRKRFRKEANKPKVEGDIGGTPSSVDANKPKVESEIGGTPLSETATTESQPEKVMLNDRRSKRQKANIAAKAAEAEFAKLNPGAPKLSRHERKIAFIQNKAKEASANTPTVAPITVIAAAVAAKTESGEPAAESPKLTRRERKAAFIHNKAKEASATTPPVALTPIIADNEASANTPTVAPIAIIAAAVAVEAKVAELDLGAPKLTRRERKAAFIQNKAKEALANAPAVAPTPVIAVAVAAEAGSSELDSGAPKLSRRERKAAFIQNKAKEALANKPQAAPTTVIEAAGTQADPATNSQIPQVAVTAPTGQINAADVPTPATIKADNEAAAEKSSNKRKRGAKNKPTPGPGDPASATAANKPKLNGTTNSSTSKVAAPILPPAIKPPAVAALNGPKPVVAADDGFVDLRAPKKKKRARKSTTGTDAGSNSNASELVKTEAIIKPEPIAPVEAVDTQHEAEVKPIVKEEANDVGLNAAGKRKRKRGPPPPKKALDTNTQIPTSTPAAVAAVPEPMDLCVDEPASKPVAAPIIPTTQPLSEIPAPNPASNKRRKRGNRKSVGDENKTEALVAVDELKEHHS</sequence>
<proteinExistence type="predicted"/>
<feature type="region of interest" description="Disordered" evidence="1">
    <location>
        <begin position="175"/>
        <end position="199"/>
    </location>
</feature>
<dbReference type="VEuPathDB" id="FungiDB:GMDG_06152"/>
<feature type="region of interest" description="Disordered" evidence="1">
    <location>
        <begin position="307"/>
        <end position="382"/>
    </location>
</feature>
<feature type="compositionally biased region" description="Polar residues" evidence="1">
    <location>
        <begin position="307"/>
        <end position="320"/>
    </location>
</feature>
<feature type="region of interest" description="Disordered" evidence="1">
    <location>
        <begin position="1"/>
        <end position="25"/>
    </location>
</feature>
<evidence type="ECO:0000256" key="1">
    <source>
        <dbReference type="SAM" id="MobiDB-lite"/>
    </source>
</evidence>